<dbReference type="SUPFAM" id="SSF159042">
    <property type="entry name" value="Plus3-like"/>
    <property type="match status" value="1"/>
</dbReference>
<dbReference type="SMART" id="SM00719">
    <property type="entry name" value="Plus3"/>
    <property type="match status" value="1"/>
</dbReference>
<dbReference type="PANTHER" id="PTHR13115:SF8">
    <property type="entry name" value="RNA POLYMERASE-ASSOCIATED PROTEIN RTF1 HOMOLOG"/>
    <property type="match status" value="1"/>
</dbReference>
<dbReference type="InterPro" id="IPR036128">
    <property type="entry name" value="Plus3-like_sf"/>
</dbReference>
<protein>
    <recommendedName>
        <fullName evidence="6">Plus3 domain-containing protein</fullName>
    </recommendedName>
</protein>
<evidence type="ECO:0000256" key="2">
    <source>
        <dbReference type="ARBA" id="ARBA00023015"/>
    </source>
</evidence>
<feature type="region of interest" description="Disordered" evidence="5">
    <location>
        <begin position="417"/>
        <end position="478"/>
    </location>
</feature>
<sequence>MDNLENDILELFEDDPVNERSSERSRGDSRNRNHNKRRRHGRYSGSPQKHLRRDDYSGTEDDDVDMDTGDDVDIEETGDVDDDMGGESDNGPLDEWGDDLMGGQKDRRWLASLTEIERERILAERQEKRDLLNEQRELRMKLKAGIRVSTGDQGGRTTRAGRSRRDASGRGEGSLSDLKRTRERRRRGESDRWSSSLSDEEVSETEAEPPASLSEINTICLSRNQLEQWLFRPFLAEAIIGCLVRIVTRTKDTTGEYNQYKMMEVLDVVQGEGRSQPPYHLNKTLTDKYLTLRFGAAEKDYSMETISNSSIKPEEHSAWEAALRTDHVRGYISVDHVQKKLKDLDRARNYQLSEAEVSQMIAERNRLRRIESGGSGVSVALERSQLNQLHVEARQNSDWEQLKKIEARLEELDKLTKQTQNGGVQSTPAAATSHRSLLAPSTSSRIGGGGPEIKGASNARRKPLLTPSSGARRLPQASPSIVKQANGFGNKFALVPELKTSELSLRSKVTPGYVQMMAENGGYDMSFLKL</sequence>
<feature type="compositionally biased region" description="Basic residues" evidence="5">
    <location>
        <begin position="32"/>
        <end position="42"/>
    </location>
</feature>
<keyword evidence="4" id="KW-0539">Nucleus</keyword>
<feature type="compositionally biased region" description="Acidic residues" evidence="5">
    <location>
        <begin position="198"/>
        <end position="207"/>
    </location>
</feature>
<evidence type="ECO:0000256" key="3">
    <source>
        <dbReference type="ARBA" id="ARBA00023163"/>
    </source>
</evidence>
<comment type="subcellular location">
    <subcellularLocation>
        <location evidence="1">Nucleus</location>
    </subcellularLocation>
</comment>
<feature type="region of interest" description="Disordered" evidence="5">
    <location>
        <begin position="1"/>
        <end position="102"/>
    </location>
</feature>
<dbReference type="GO" id="GO:0003677">
    <property type="term" value="F:DNA binding"/>
    <property type="evidence" value="ECO:0007669"/>
    <property type="project" value="InterPro"/>
</dbReference>
<feature type="domain" description="Plus3" evidence="6">
    <location>
        <begin position="210"/>
        <end position="349"/>
    </location>
</feature>
<feature type="compositionally biased region" description="Acidic residues" evidence="5">
    <location>
        <begin position="1"/>
        <end position="16"/>
    </location>
</feature>
<evidence type="ECO:0000256" key="5">
    <source>
        <dbReference type="SAM" id="MobiDB-lite"/>
    </source>
</evidence>
<dbReference type="OrthoDB" id="166375at2759"/>
<organism evidence="7 8">
    <name type="scientific">Coemansia reversa (strain ATCC 12441 / NRRL 1564)</name>
    <dbReference type="NCBI Taxonomy" id="763665"/>
    <lineage>
        <taxon>Eukaryota</taxon>
        <taxon>Fungi</taxon>
        <taxon>Fungi incertae sedis</taxon>
        <taxon>Zoopagomycota</taxon>
        <taxon>Kickxellomycotina</taxon>
        <taxon>Kickxellomycetes</taxon>
        <taxon>Kickxellales</taxon>
        <taxon>Kickxellaceae</taxon>
        <taxon>Coemansia</taxon>
    </lineage>
</organism>
<proteinExistence type="predicted"/>
<evidence type="ECO:0000256" key="1">
    <source>
        <dbReference type="ARBA" id="ARBA00004123"/>
    </source>
</evidence>
<accession>A0A2G5BAC0</accession>
<name>A0A2G5BAC0_COERN</name>
<keyword evidence="2" id="KW-0805">Transcription regulation</keyword>
<keyword evidence="3" id="KW-0804">Transcription</keyword>
<feature type="compositionally biased region" description="Acidic residues" evidence="5">
    <location>
        <begin position="57"/>
        <end position="86"/>
    </location>
</feature>
<feature type="compositionally biased region" description="Polar residues" evidence="5">
    <location>
        <begin position="417"/>
        <end position="445"/>
    </location>
</feature>
<reference evidence="7 8" key="1">
    <citation type="journal article" date="2015" name="Genome Biol. Evol.">
        <title>Phylogenomic analyses indicate that early fungi evolved digesting cell walls of algal ancestors of land plants.</title>
        <authorList>
            <person name="Chang Y."/>
            <person name="Wang S."/>
            <person name="Sekimoto S."/>
            <person name="Aerts A.L."/>
            <person name="Choi C."/>
            <person name="Clum A."/>
            <person name="LaButti K.M."/>
            <person name="Lindquist E.A."/>
            <person name="Yee Ngan C."/>
            <person name="Ohm R.A."/>
            <person name="Salamov A.A."/>
            <person name="Grigoriev I.V."/>
            <person name="Spatafora J.W."/>
            <person name="Berbee M.L."/>
        </authorList>
    </citation>
    <scope>NUCLEOTIDE SEQUENCE [LARGE SCALE GENOMIC DNA]</scope>
    <source>
        <strain evidence="7 8">NRRL 1564</strain>
    </source>
</reference>
<dbReference type="PROSITE" id="PS51360">
    <property type="entry name" value="PLUS3"/>
    <property type="match status" value="1"/>
</dbReference>
<evidence type="ECO:0000259" key="6">
    <source>
        <dbReference type="PROSITE" id="PS51360"/>
    </source>
</evidence>
<gene>
    <name evidence="7" type="ORF">COEREDRAFT_81656</name>
</gene>
<dbReference type="STRING" id="763665.A0A2G5BAC0"/>
<evidence type="ECO:0000256" key="4">
    <source>
        <dbReference type="ARBA" id="ARBA00023242"/>
    </source>
</evidence>
<feature type="compositionally biased region" description="Basic and acidic residues" evidence="5">
    <location>
        <begin position="17"/>
        <end position="31"/>
    </location>
</feature>
<dbReference type="GO" id="GO:1990269">
    <property type="term" value="F:RNA polymerase II C-terminal domain phosphoserine binding"/>
    <property type="evidence" value="ECO:0007669"/>
    <property type="project" value="TreeGrafter"/>
</dbReference>
<feature type="region of interest" description="Disordered" evidence="5">
    <location>
        <begin position="143"/>
        <end position="212"/>
    </location>
</feature>
<dbReference type="InterPro" id="IPR004343">
    <property type="entry name" value="Plus-3_dom"/>
</dbReference>
<dbReference type="EMBL" id="KZ303503">
    <property type="protein sequence ID" value="PIA15961.1"/>
    <property type="molecule type" value="Genomic_DNA"/>
</dbReference>
<dbReference type="AlphaFoldDB" id="A0A2G5BAC0"/>
<evidence type="ECO:0000313" key="8">
    <source>
        <dbReference type="Proteomes" id="UP000242474"/>
    </source>
</evidence>
<dbReference type="PANTHER" id="PTHR13115">
    <property type="entry name" value="RNA POLYMERASE-ASSOCIATED PROTEIN RTF1 HOMOLOG"/>
    <property type="match status" value="1"/>
</dbReference>
<dbReference type="GO" id="GO:0016593">
    <property type="term" value="C:Cdc73/Paf1 complex"/>
    <property type="evidence" value="ECO:0007669"/>
    <property type="project" value="TreeGrafter"/>
</dbReference>
<keyword evidence="8" id="KW-1185">Reference proteome</keyword>
<evidence type="ECO:0000313" key="7">
    <source>
        <dbReference type="EMBL" id="PIA15961.1"/>
    </source>
</evidence>
<dbReference type="Proteomes" id="UP000242474">
    <property type="component" value="Unassembled WGS sequence"/>
</dbReference>
<dbReference type="Gene3D" id="3.90.70.200">
    <property type="entry name" value="Plus-3 domain"/>
    <property type="match status" value="1"/>
</dbReference>
<dbReference type="Pfam" id="PF03126">
    <property type="entry name" value="Plus-3"/>
    <property type="match status" value="1"/>
</dbReference>